<dbReference type="Pfam" id="PF12680">
    <property type="entry name" value="SnoaL_2"/>
    <property type="match status" value="1"/>
</dbReference>
<sequence length="128" mass="13403">MPASPDAAIDYERLMQANLTRVFGERDASLRLQAIRGLYADDAVLNEPHASVRGHDAICDAVTALLASLPPTFVFTAAGPASGHHGVGRLAWRAGPAGGPVAVTGMDIAQIEADRIRTLTVFVDVPSS</sequence>
<evidence type="ECO:0000313" key="2">
    <source>
        <dbReference type="EMBL" id="KAF1725673.1"/>
    </source>
</evidence>
<evidence type="ECO:0000313" key="3">
    <source>
        <dbReference type="Proteomes" id="UP000781710"/>
    </source>
</evidence>
<organism evidence="2 3">
    <name type="scientific">Pseudoxanthomonas japonensis</name>
    <dbReference type="NCBI Taxonomy" id="69284"/>
    <lineage>
        <taxon>Bacteria</taxon>
        <taxon>Pseudomonadati</taxon>
        <taxon>Pseudomonadota</taxon>
        <taxon>Gammaproteobacteria</taxon>
        <taxon>Lysobacterales</taxon>
        <taxon>Lysobacteraceae</taxon>
        <taxon>Pseudoxanthomonas</taxon>
    </lineage>
</organism>
<dbReference type="Proteomes" id="UP000781710">
    <property type="component" value="Unassembled WGS sequence"/>
</dbReference>
<gene>
    <name evidence="2" type="ORF">CSC78_08065</name>
</gene>
<proteinExistence type="predicted"/>
<reference evidence="2 3" key="1">
    <citation type="submission" date="2017-10" db="EMBL/GenBank/DDBJ databases">
        <title>Whole genome sequencing of members of genus Pseudoxanthomonas.</title>
        <authorList>
            <person name="Kumar S."/>
            <person name="Bansal K."/>
            <person name="Kaur A."/>
            <person name="Patil P."/>
            <person name="Sharma S."/>
            <person name="Patil P.B."/>
        </authorList>
    </citation>
    <scope>NUCLEOTIDE SEQUENCE [LARGE SCALE GENOMIC DNA]</scope>
    <source>
        <strain evidence="2 3">DSM 17109</strain>
    </source>
</reference>
<dbReference type="EMBL" id="PDWW01000008">
    <property type="protein sequence ID" value="KAF1725673.1"/>
    <property type="molecule type" value="Genomic_DNA"/>
</dbReference>
<evidence type="ECO:0000259" key="1">
    <source>
        <dbReference type="Pfam" id="PF12680"/>
    </source>
</evidence>
<keyword evidence="3" id="KW-1185">Reference proteome</keyword>
<dbReference type="InterPro" id="IPR037401">
    <property type="entry name" value="SnoaL-like"/>
</dbReference>
<dbReference type="Gene3D" id="3.10.450.50">
    <property type="match status" value="1"/>
</dbReference>
<protein>
    <recommendedName>
        <fullName evidence="1">SnoaL-like domain-containing protein</fullName>
    </recommendedName>
</protein>
<comment type="caution">
    <text evidence="2">The sequence shown here is derived from an EMBL/GenBank/DDBJ whole genome shotgun (WGS) entry which is preliminary data.</text>
</comment>
<dbReference type="SUPFAM" id="SSF54427">
    <property type="entry name" value="NTF2-like"/>
    <property type="match status" value="1"/>
</dbReference>
<accession>A0ABQ6ZIC0</accession>
<dbReference type="InterPro" id="IPR032710">
    <property type="entry name" value="NTF2-like_dom_sf"/>
</dbReference>
<name>A0ABQ6ZIC0_9GAMM</name>
<dbReference type="RefSeq" id="WP_162337395.1">
    <property type="nucleotide sequence ID" value="NZ_CP171632.1"/>
</dbReference>
<feature type="domain" description="SnoaL-like" evidence="1">
    <location>
        <begin position="31"/>
        <end position="117"/>
    </location>
</feature>